<dbReference type="EMBL" id="CP133548">
    <property type="protein sequence ID" value="WMS87935.1"/>
    <property type="molecule type" value="Genomic_DNA"/>
</dbReference>
<gene>
    <name evidence="3" type="ORF">Q9312_03200</name>
</gene>
<evidence type="ECO:0000313" key="3">
    <source>
        <dbReference type="EMBL" id="WMS87935.1"/>
    </source>
</evidence>
<organism evidence="3 4">
    <name type="scientific">Pleionea litopenaei</name>
    <dbReference type="NCBI Taxonomy" id="3070815"/>
    <lineage>
        <taxon>Bacteria</taxon>
        <taxon>Pseudomonadati</taxon>
        <taxon>Pseudomonadota</taxon>
        <taxon>Gammaproteobacteria</taxon>
        <taxon>Oceanospirillales</taxon>
        <taxon>Pleioneaceae</taxon>
        <taxon>Pleionea</taxon>
    </lineage>
</organism>
<dbReference type="Pfam" id="PF01979">
    <property type="entry name" value="Amidohydro_1"/>
    <property type="match status" value="1"/>
</dbReference>
<dbReference type="InterPro" id="IPR011059">
    <property type="entry name" value="Metal-dep_hydrolase_composite"/>
</dbReference>
<dbReference type="InterPro" id="IPR032466">
    <property type="entry name" value="Metal_Hydrolase"/>
</dbReference>
<evidence type="ECO:0000259" key="2">
    <source>
        <dbReference type="Pfam" id="PF01979"/>
    </source>
</evidence>
<feature type="domain" description="Amidohydrolase-related" evidence="2">
    <location>
        <begin position="113"/>
        <end position="450"/>
    </location>
</feature>
<dbReference type="InterPro" id="IPR051781">
    <property type="entry name" value="Metallo-dep_Hydrolase"/>
</dbReference>
<dbReference type="Gene3D" id="3.40.50.10910">
    <property type="entry name" value="Amidohydrolase"/>
    <property type="match status" value="1"/>
</dbReference>
<evidence type="ECO:0000256" key="1">
    <source>
        <dbReference type="SAM" id="Phobius"/>
    </source>
</evidence>
<dbReference type="Gene3D" id="3.30.110.90">
    <property type="entry name" value="Amidohydrolase"/>
    <property type="match status" value="1"/>
</dbReference>
<dbReference type="AlphaFoldDB" id="A0AA51RUU9"/>
<dbReference type="GO" id="GO:0016810">
    <property type="term" value="F:hydrolase activity, acting on carbon-nitrogen (but not peptide) bonds"/>
    <property type="evidence" value="ECO:0007669"/>
    <property type="project" value="InterPro"/>
</dbReference>
<dbReference type="InterPro" id="IPR006680">
    <property type="entry name" value="Amidohydro-rel"/>
</dbReference>
<proteinExistence type="predicted"/>
<dbReference type="KEGG" id="plei:Q9312_03200"/>
<reference evidence="3 4" key="1">
    <citation type="submission" date="2023-08" db="EMBL/GenBank/DDBJ databases">
        <title>Pleionea litopenaei sp. nov., isolated from stomach of juvenile Litopenaeus vannamei.</title>
        <authorList>
            <person name="Rho A.M."/>
            <person name="Hwang C.Y."/>
        </authorList>
    </citation>
    <scope>NUCLEOTIDE SEQUENCE [LARGE SCALE GENOMIC DNA]</scope>
    <source>
        <strain evidence="3 4">HL-JVS1</strain>
    </source>
</reference>
<dbReference type="Gene3D" id="1.20.58.520">
    <property type="entry name" value="Amidohydrolase"/>
    <property type="match status" value="1"/>
</dbReference>
<accession>A0AA51RUU9</accession>
<keyword evidence="4" id="KW-1185">Reference proteome</keyword>
<dbReference type="PANTHER" id="PTHR43135:SF3">
    <property type="entry name" value="ALPHA-D-RIBOSE 1-METHYLPHOSPHONATE 5-TRIPHOSPHATE DIPHOSPHATASE"/>
    <property type="match status" value="1"/>
</dbReference>
<keyword evidence="1" id="KW-0472">Membrane</keyword>
<protein>
    <submittedName>
        <fullName evidence="3">Amidohydrolase family protein</fullName>
    </submittedName>
</protein>
<feature type="transmembrane region" description="Helical" evidence="1">
    <location>
        <begin position="21"/>
        <end position="42"/>
    </location>
</feature>
<dbReference type="SUPFAM" id="SSF51338">
    <property type="entry name" value="Composite domain of metallo-dependent hydrolases"/>
    <property type="match status" value="2"/>
</dbReference>
<keyword evidence="1" id="KW-1133">Transmembrane helix</keyword>
<name>A0AA51RUU9_9GAMM</name>
<dbReference type="SUPFAM" id="SSF51556">
    <property type="entry name" value="Metallo-dependent hydrolases"/>
    <property type="match status" value="1"/>
</dbReference>
<sequence>MANIKSRYPKTFIGLLLYKSGLYLCLGIFAITLLFFLVASYFNYSYNGSLPKVNQIPIVLDQVSVIDVTAEDASRALIPNQQIVIEHDRITQIKPAGSPINKNYIRLNLSGKYVVPGFFDMHVHIQDPQQLALAMSYGFTSVRDLSGQKRHLAWKNQLKRQTWLGSNLFVSSPIINGKSGHILNQIITTSSQAKKFVQFVHEKGFDLIKVYGYVNKDVYETIAKEASRLNMPIAKHAPHPVEGSNWDYLKGLQSLEHVEDIFQGPLNYEFDIDKASDVAKRLKQLNVPVTPTLATFDHLTQLSRNKHEYIKQFNKNLHNPFYLDLKETHTIARWLNASEAHGDYNKRELDFLKQVVYLLHENDVPMVLGSDGGTMYTLAGPAGIREIELLTESGLAPLDIIKMATYNSAVALGVQEHQGVIIESSIADLIILDENPLNNLQTVKSPFAIVKSGQWLDREAIKKIQFNAEKTDSWFKTAIQVIDDWIWRNV</sequence>
<dbReference type="PANTHER" id="PTHR43135">
    <property type="entry name" value="ALPHA-D-RIBOSE 1-METHYLPHOSPHONATE 5-TRIPHOSPHATE DIPHOSPHATASE"/>
    <property type="match status" value="1"/>
</dbReference>
<evidence type="ECO:0000313" key="4">
    <source>
        <dbReference type="Proteomes" id="UP001239782"/>
    </source>
</evidence>
<dbReference type="RefSeq" id="WP_309203103.1">
    <property type="nucleotide sequence ID" value="NZ_CP133548.1"/>
</dbReference>
<keyword evidence="1" id="KW-0812">Transmembrane</keyword>
<dbReference type="Gene3D" id="2.30.40.10">
    <property type="entry name" value="Urease, subunit C, domain 1"/>
    <property type="match status" value="1"/>
</dbReference>
<dbReference type="Proteomes" id="UP001239782">
    <property type="component" value="Chromosome"/>
</dbReference>